<keyword evidence="1" id="KW-0723">Serine/threonine-protein kinase</keyword>
<dbReference type="PANTHER" id="PTHR24058:SF28">
    <property type="entry name" value="SERINE_THREONINE-PROTEIN KINASE MINIBRAIN"/>
    <property type="match status" value="1"/>
</dbReference>
<gene>
    <name evidence="9" type="ORF">RDWZM_010607</name>
</gene>
<dbReference type="SMART" id="SM00220">
    <property type="entry name" value="S_TKc"/>
    <property type="match status" value="1"/>
</dbReference>
<feature type="compositionally biased region" description="Gly residues" evidence="7">
    <location>
        <begin position="34"/>
        <end position="43"/>
    </location>
</feature>
<dbReference type="PROSITE" id="PS00107">
    <property type="entry name" value="PROTEIN_KINASE_ATP"/>
    <property type="match status" value="1"/>
</dbReference>
<evidence type="ECO:0000256" key="2">
    <source>
        <dbReference type="ARBA" id="ARBA00022679"/>
    </source>
</evidence>
<feature type="region of interest" description="Disordered" evidence="7">
    <location>
        <begin position="530"/>
        <end position="566"/>
    </location>
</feature>
<dbReference type="InterPro" id="IPR017441">
    <property type="entry name" value="Protein_kinase_ATP_BS"/>
</dbReference>
<evidence type="ECO:0000256" key="7">
    <source>
        <dbReference type="SAM" id="MobiDB-lite"/>
    </source>
</evidence>
<dbReference type="EMBL" id="JAPWDV010000004">
    <property type="protein sequence ID" value="KAJ6216107.1"/>
    <property type="molecule type" value="Genomic_DNA"/>
</dbReference>
<feature type="compositionally biased region" description="Polar residues" evidence="7">
    <location>
        <begin position="530"/>
        <end position="544"/>
    </location>
</feature>
<dbReference type="InterPro" id="IPR050494">
    <property type="entry name" value="Ser_Thr_dual-spec_kinase"/>
</dbReference>
<evidence type="ECO:0000313" key="9">
    <source>
        <dbReference type="EMBL" id="KAJ6216107.1"/>
    </source>
</evidence>
<sequence>MQRKSVALNNNNKQTDQSDITSGDWSTSGTTSTGNGGKVGGGQAQTASNTSTATINMTNRGNESRIYNDGYDDEYNNYIIRPGERFSDRYEIESLIGKGSFGQVVKAYDHTGQCHVAIKIIKNRKLFHNQAATEIKLLKLINNYEWNGSTAGRMVDGFSIGKDKIGKRLYKYIQSRFYRSPEVLLGIPYDMAIDMWSLGCILVEMHIGKPLFKGSNEIDQMNKIVEVLGIPPAHVLNSAHRTSKYFDTLLDGTRVIQPVESVKYKLPGHRKLSEILGVGVGGPGGRRLGEPGHSVADYLKFNDLVLRMLDYDAKTRITPKQALAHSFFRRTTDGSRSTNKTAPTTTTLGTTMIGAHGLYATVGTTVINDSSIQQLSNTKASNNFMIKQQQQPLDHVLTTTTVIDDTKDLLLNELNQRMSELQGCELRMAMAQHYPTQMGYQPLIATGGESGGIGATSCLASASSFTYKDVPHIAINQLFNRKSLQHHPISVLQQSASNLNLKPSSANADITLLSVSSLGVPVSLQNPTTTNTLLDSSFGNDTKNSSSSAASSSSGGGSTSGSITGPGGIAIDSNNITNSGKTIPIDLSVADLKRMKFLEQLFYFKNMNKTDPSLVGGGTTAAAPMNTTNILQSQQQQSTSHHHTN</sequence>
<name>A0A9Q0M2B3_BLOTA</name>
<keyword evidence="5 6" id="KW-0067">ATP-binding</keyword>
<reference evidence="9" key="1">
    <citation type="submission" date="2022-12" db="EMBL/GenBank/DDBJ databases">
        <title>Genome assemblies of Blomia tropicalis.</title>
        <authorList>
            <person name="Cui Y."/>
        </authorList>
    </citation>
    <scope>NUCLEOTIDE SEQUENCE</scope>
    <source>
        <tissue evidence="9">Adult mites</tissue>
    </source>
</reference>
<evidence type="ECO:0000256" key="3">
    <source>
        <dbReference type="ARBA" id="ARBA00022741"/>
    </source>
</evidence>
<keyword evidence="2" id="KW-0808">Transferase</keyword>
<feature type="compositionally biased region" description="Gly residues" evidence="7">
    <location>
        <begin position="554"/>
        <end position="566"/>
    </location>
</feature>
<dbReference type="Proteomes" id="UP001142055">
    <property type="component" value="Chromosome 4"/>
</dbReference>
<evidence type="ECO:0000256" key="5">
    <source>
        <dbReference type="ARBA" id="ARBA00022840"/>
    </source>
</evidence>
<feature type="region of interest" description="Disordered" evidence="7">
    <location>
        <begin position="1"/>
        <end position="57"/>
    </location>
</feature>
<evidence type="ECO:0000256" key="1">
    <source>
        <dbReference type="ARBA" id="ARBA00022527"/>
    </source>
</evidence>
<evidence type="ECO:0000313" key="10">
    <source>
        <dbReference type="Proteomes" id="UP001142055"/>
    </source>
</evidence>
<keyword evidence="10" id="KW-1185">Reference proteome</keyword>
<dbReference type="GO" id="GO:0004674">
    <property type="term" value="F:protein serine/threonine kinase activity"/>
    <property type="evidence" value="ECO:0007669"/>
    <property type="project" value="UniProtKB-KW"/>
</dbReference>
<evidence type="ECO:0000259" key="8">
    <source>
        <dbReference type="PROSITE" id="PS50011"/>
    </source>
</evidence>
<organism evidence="9 10">
    <name type="scientific">Blomia tropicalis</name>
    <name type="common">Mite</name>
    <dbReference type="NCBI Taxonomy" id="40697"/>
    <lineage>
        <taxon>Eukaryota</taxon>
        <taxon>Metazoa</taxon>
        <taxon>Ecdysozoa</taxon>
        <taxon>Arthropoda</taxon>
        <taxon>Chelicerata</taxon>
        <taxon>Arachnida</taxon>
        <taxon>Acari</taxon>
        <taxon>Acariformes</taxon>
        <taxon>Sarcoptiformes</taxon>
        <taxon>Astigmata</taxon>
        <taxon>Glycyphagoidea</taxon>
        <taxon>Echimyopodidae</taxon>
        <taxon>Blomia</taxon>
    </lineage>
</organism>
<accession>A0A9Q0M2B3</accession>
<feature type="compositionally biased region" description="Low complexity" evidence="7">
    <location>
        <begin position="44"/>
        <end position="57"/>
    </location>
</feature>
<dbReference type="Pfam" id="PF00069">
    <property type="entry name" value="Pkinase"/>
    <property type="match status" value="1"/>
</dbReference>
<dbReference type="PROSITE" id="PS50011">
    <property type="entry name" value="PROTEIN_KINASE_DOM"/>
    <property type="match status" value="1"/>
</dbReference>
<dbReference type="Gene3D" id="1.10.510.10">
    <property type="entry name" value="Transferase(Phosphotransferase) domain 1"/>
    <property type="match status" value="1"/>
</dbReference>
<dbReference type="Gene3D" id="3.30.200.20">
    <property type="entry name" value="Phosphorylase Kinase, domain 1"/>
    <property type="match status" value="1"/>
</dbReference>
<feature type="binding site" evidence="6">
    <location>
        <position position="119"/>
    </location>
    <ligand>
        <name>ATP</name>
        <dbReference type="ChEBI" id="CHEBI:30616"/>
    </ligand>
</feature>
<dbReference type="SUPFAM" id="SSF56112">
    <property type="entry name" value="Protein kinase-like (PK-like)"/>
    <property type="match status" value="1"/>
</dbReference>
<dbReference type="AlphaFoldDB" id="A0A9Q0M2B3"/>
<keyword evidence="4" id="KW-0418">Kinase</keyword>
<dbReference type="GO" id="GO:0005524">
    <property type="term" value="F:ATP binding"/>
    <property type="evidence" value="ECO:0007669"/>
    <property type="project" value="UniProtKB-UniRule"/>
</dbReference>
<feature type="compositionally biased region" description="Polar residues" evidence="7">
    <location>
        <begin position="7"/>
        <end position="20"/>
    </location>
</feature>
<feature type="domain" description="Protein kinase" evidence="8">
    <location>
        <begin position="1"/>
        <end position="328"/>
    </location>
</feature>
<evidence type="ECO:0000256" key="6">
    <source>
        <dbReference type="PROSITE-ProRule" id="PRU10141"/>
    </source>
</evidence>
<proteinExistence type="predicted"/>
<comment type="caution">
    <text evidence="9">The sequence shown here is derived from an EMBL/GenBank/DDBJ whole genome shotgun (WGS) entry which is preliminary data.</text>
</comment>
<dbReference type="InterPro" id="IPR011009">
    <property type="entry name" value="Kinase-like_dom_sf"/>
</dbReference>
<dbReference type="InterPro" id="IPR000719">
    <property type="entry name" value="Prot_kinase_dom"/>
</dbReference>
<protein>
    <recommendedName>
        <fullName evidence="8">Protein kinase domain-containing protein</fullName>
    </recommendedName>
</protein>
<evidence type="ECO:0000256" key="4">
    <source>
        <dbReference type="ARBA" id="ARBA00022777"/>
    </source>
</evidence>
<dbReference type="PANTHER" id="PTHR24058">
    <property type="entry name" value="DUAL SPECIFICITY PROTEIN KINASE"/>
    <property type="match status" value="1"/>
</dbReference>
<keyword evidence="3 6" id="KW-0547">Nucleotide-binding</keyword>
<feature type="compositionally biased region" description="Low complexity" evidence="7">
    <location>
        <begin position="21"/>
        <end position="33"/>
    </location>
</feature>